<gene>
    <name evidence="1" type="ORF">HDA32_000141</name>
</gene>
<sequence length="173" mass="19220">MRFGHALGRDDDAPRRHHDEFTGVVLRAITFQLGHRLFTLAREGALGEGLRGAWQRAALDLPEEERLPPVGLSVLHTERGSLEAVVVVLPQPMRAGEAYLVCGTRVTDPFLGPSDPDFFLLEADRTIRGPRTHRRTRLARWTRDGRRFDLGEGPLPEVSALLDAIARIMAIGS</sequence>
<name>A0A852TNL1_9ACTN</name>
<keyword evidence="2" id="KW-1185">Reference proteome</keyword>
<proteinExistence type="predicted"/>
<protein>
    <submittedName>
        <fullName evidence="1">Uncharacterized protein</fullName>
    </submittedName>
</protein>
<accession>A0A852TNL1</accession>
<evidence type="ECO:0000313" key="1">
    <source>
        <dbReference type="EMBL" id="NYE45021.1"/>
    </source>
</evidence>
<reference evidence="1 2" key="1">
    <citation type="submission" date="2020-07" db="EMBL/GenBank/DDBJ databases">
        <title>Sequencing the genomes of 1000 actinobacteria strains.</title>
        <authorList>
            <person name="Klenk H.-P."/>
        </authorList>
    </citation>
    <scope>NUCLEOTIDE SEQUENCE [LARGE SCALE GENOMIC DNA]</scope>
    <source>
        <strain evidence="1 2">CXB654</strain>
    </source>
</reference>
<dbReference type="Proteomes" id="UP000589036">
    <property type="component" value="Unassembled WGS sequence"/>
</dbReference>
<comment type="caution">
    <text evidence="1">The sequence shown here is derived from an EMBL/GenBank/DDBJ whole genome shotgun (WGS) entry which is preliminary data.</text>
</comment>
<evidence type="ECO:0000313" key="2">
    <source>
        <dbReference type="Proteomes" id="UP000589036"/>
    </source>
</evidence>
<dbReference type="EMBL" id="JACCCC010000001">
    <property type="protein sequence ID" value="NYE45021.1"/>
    <property type="molecule type" value="Genomic_DNA"/>
</dbReference>
<dbReference type="RefSeq" id="WP_179641318.1">
    <property type="nucleotide sequence ID" value="NZ_BAAAYY010000005.1"/>
</dbReference>
<organism evidence="1 2">
    <name type="scientific">Spinactinospora alkalitolerans</name>
    <dbReference type="NCBI Taxonomy" id="687207"/>
    <lineage>
        <taxon>Bacteria</taxon>
        <taxon>Bacillati</taxon>
        <taxon>Actinomycetota</taxon>
        <taxon>Actinomycetes</taxon>
        <taxon>Streptosporangiales</taxon>
        <taxon>Nocardiopsidaceae</taxon>
        <taxon>Spinactinospora</taxon>
    </lineage>
</organism>
<dbReference type="AlphaFoldDB" id="A0A852TNL1"/>